<evidence type="ECO:0000256" key="2">
    <source>
        <dbReference type="ARBA" id="ARBA00022448"/>
    </source>
</evidence>
<protein>
    <recommendedName>
        <fullName evidence="12">Sulphur transport domain-containing protein</fullName>
    </recommendedName>
</protein>
<evidence type="ECO:0000313" key="10">
    <source>
        <dbReference type="EMBL" id="NYJ06572.1"/>
    </source>
</evidence>
<comment type="subcellular location">
    <subcellularLocation>
        <location evidence="1">Cell inner membrane</location>
        <topology evidence="1">Multi-pass membrane protein</topology>
    </subcellularLocation>
</comment>
<keyword evidence="7 9" id="KW-0472">Membrane</keyword>
<feature type="transmembrane region" description="Helical" evidence="9">
    <location>
        <begin position="90"/>
        <end position="111"/>
    </location>
</feature>
<dbReference type="EMBL" id="JACBZT010000001">
    <property type="protein sequence ID" value="NYJ06572.1"/>
    <property type="molecule type" value="Genomic_DNA"/>
</dbReference>
<dbReference type="Proteomes" id="UP000541969">
    <property type="component" value="Unassembled WGS sequence"/>
</dbReference>
<evidence type="ECO:0000313" key="11">
    <source>
        <dbReference type="Proteomes" id="UP000541969"/>
    </source>
</evidence>
<proteinExistence type="inferred from homology"/>
<evidence type="ECO:0000256" key="5">
    <source>
        <dbReference type="ARBA" id="ARBA00022692"/>
    </source>
</evidence>
<keyword evidence="6 9" id="KW-1133">Transmembrane helix</keyword>
<keyword evidence="2" id="KW-0813">Transport</keyword>
<evidence type="ECO:0000256" key="6">
    <source>
        <dbReference type="ARBA" id="ARBA00022989"/>
    </source>
</evidence>
<gene>
    <name evidence="10" type="ORF">GGQ55_002850</name>
</gene>
<reference evidence="10 11" key="1">
    <citation type="submission" date="2020-07" db="EMBL/GenBank/DDBJ databases">
        <title>Sequencing the genomes of 1000 actinobacteria strains.</title>
        <authorList>
            <person name="Klenk H.-P."/>
        </authorList>
    </citation>
    <scope>NUCLEOTIDE SEQUENCE [LARGE SCALE GENOMIC DNA]</scope>
    <source>
        <strain evidence="10 11">DSM 104001</strain>
    </source>
</reference>
<evidence type="ECO:0000256" key="7">
    <source>
        <dbReference type="ARBA" id="ARBA00023136"/>
    </source>
</evidence>
<dbReference type="Pfam" id="PF04143">
    <property type="entry name" value="Sulf_transp"/>
    <property type="match status" value="1"/>
</dbReference>
<evidence type="ECO:0008006" key="12">
    <source>
        <dbReference type="Google" id="ProtNLM"/>
    </source>
</evidence>
<evidence type="ECO:0000256" key="8">
    <source>
        <dbReference type="ARBA" id="ARBA00035655"/>
    </source>
</evidence>
<organism evidence="10 11">
    <name type="scientific">Petropleomorpha daqingensis</name>
    <dbReference type="NCBI Taxonomy" id="2026353"/>
    <lineage>
        <taxon>Bacteria</taxon>
        <taxon>Bacillati</taxon>
        <taxon>Actinomycetota</taxon>
        <taxon>Actinomycetes</taxon>
        <taxon>Geodermatophilales</taxon>
        <taxon>Geodermatophilaceae</taxon>
        <taxon>Petropleomorpha</taxon>
    </lineage>
</organism>
<sequence>MLGWIGGQLPWWITGPGVGLCVVALYGLINARLGVSGAWLATLAPAEGWRPEPWRRTFLLALVGGAALAAVLGPPVSLHGYGRLSEVLPPVALVPVLLLVGVALGYGARWAGGCTSGHGMSGCAAGSPDSVVTTATFFTVAVAVTLILHALTGGRL</sequence>
<comment type="similarity">
    <text evidence="8">Belongs to the TsuA/YedE (TC 9.B.102) family.</text>
</comment>
<evidence type="ECO:0000256" key="1">
    <source>
        <dbReference type="ARBA" id="ARBA00004429"/>
    </source>
</evidence>
<keyword evidence="3" id="KW-1003">Cell membrane</keyword>
<dbReference type="RefSeq" id="WP_179717782.1">
    <property type="nucleotide sequence ID" value="NZ_JACBZT010000001.1"/>
</dbReference>
<keyword evidence="4" id="KW-0997">Cell inner membrane</keyword>
<comment type="caution">
    <text evidence="10">The sequence shown here is derived from an EMBL/GenBank/DDBJ whole genome shotgun (WGS) entry which is preliminary data.</text>
</comment>
<keyword evidence="5 9" id="KW-0812">Transmembrane</keyword>
<dbReference type="AlphaFoldDB" id="A0A853CJ44"/>
<evidence type="ECO:0000256" key="9">
    <source>
        <dbReference type="SAM" id="Phobius"/>
    </source>
</evidence>
<dbReference type="InterPro" id="IPR007272">
    <property type="entry name" value="Sulf_transp_TsuA/YedE"/>
</dbReference>
<accession>A0A853CJ44</accession>
<dbReference type="PANTHER" id="PTHR30574">
    <property type="entry name" value="INNER MEMBRANE PROTEIN YEDE"/>
    <property type="match status" value="1"/>
</dbReference>
<evidence type="ECO:0000256" key="4">
    <source>
        <dbReference type="ARBA" id="ARBA00022519"/>
    </source>
</evidence>
<dbReference type="GO" id="GO:0005886">
    <property type="term" value="C:plasma membrane"/>
    <property type="evidence" value="ECO:0007669"/>
    <property type="project" value="UniProtKB-SubCell"/>
</dbReference>
<keyword evidence="11" id="KW-1185">Reference proteome</keyword>
<feature type="transmembrane region" description="Helical" evidence="9">
    <location>
        <begin position="131"/>
        <end position="151"/>
    </location>
</feature>
<evidence type="ECO:0000256" key="3">
    <source>
        <dbReference type="ARBA" id="ARBA00022475"/>
    </source>
</evidence>
<dbReference type="PANTHER" id="PTHR30574:SF1">
    <property type="entry name" value="SULPHUR TRANSPORT DOMAIN-CONTAINING PROTEIN"/>
    <property type="match status" value="1"/>
</dbReference>
<feature type="transmembrane region" description="Helical" evidence="9">
    <location>
        <begin position="58"/>
        <end position="78"/>
    </location>
</feature>
<feature type="transmembrane region" description="Helical" evidence="9">
    <location>
        <begin position="9"/>
        <end position="29"/>
    </location>
</feature>
<name>A0A853CJ44_9ACTN</name>